<keyword evidence="26" id="KW-1185">Reference proteome</keyword>
<accession>A8FPN8</accession>
<dbReference type="GO" id="GO:0016491">
    <property type="term" value="F:oxidoreductase activity"/>
    <property type="evidence" value="ECO:0007669"/>
    <property type="project" value="UniProtKB-KW"/>
</dbReference>
<evidence type="ECO:0000256" key="12">
    <source>
        <dbReference type="ARBA" id="ARBA00023008"/>
    </source>
</evidence>
<keyword evidence="21" id="KW-0732">Signal</keyword>
<keyword evidence="10 20" id="KW-1133">Transmembrane helix</keyword>
<dbReference type="SUPFAM" id="SSF81464">
    <property type="entry name" value="Cytochrome c oxidase subunit II-like, transmembrane region"/>
    <property type="match status" value="1"/>
</dbReference>
<gene>
    <name evidence="25" type="ordered locus">Ssed_0198</name>
</gene>
<proteinExistence type="inferred from homology"/>
<dbReference type="SUPFAM" id="SSF46626">
    <property type="entry name" value="Cytochrome c"/>
    <property type="match status" value="2"/>
</dbReference>
<dbReference type="GO" id="GO:0042773">
    <property type="term" value="P:ATP synthesis coupled electron transport"/>
    <property type="evidence" value="ECO:0007669"/>
    <property type="project" value="TreeGrafter"/>
</dbReference>
<evidence type="ECO:0000256" key="17">
    <source>
        <dbReference type="RuleBase" id="RU000456"/>
    </source>
</evidence>
<evidence type="ECO:0000256" key="15">
    <source>
        <dbReference type="ARBA" id="ARBA00047816"/>
    </source>
</evidence>
<evidence type="ECO:0000256" key="10">
    <source>
        <dbReference type="ARBA" id="ARBA00022989"/>
    </source>
</evidence>
<evidence type="ECO:0000259" key="23">
    <source>
        <dbReference type="PROSITE" id="PS50999"/>
    </source>
</evidence>
<dbReference type="Pfam" id="PF00116">
    <property type="entry name" value="COX2"/>
    <property type="match status" value="1"/>
</dbReference>
<dbReference type="STRING" id="425104.Ssed_0198"/>
<keyword evidence="7 16" id="KW-0479">Metal-binding</keyword>
<evidence type="ECO:0000256" key="19">
    <source>
        <dbReference type="SAM" id="MobiDB-lite"/>
    </source>
</evidence>
<dbReference type="PROSITE" id="PS00078">
    <property type="entry name" value="COX2"/>
    <property type="match status" value="1"/>
</dbReference>
<protein>
    <recommendedName>
        <fullName evidence="18">Cytochrome c oxidase subunit 2</fullName>
        <ecNumber evidence="18">7.1.1.9</ecNumber>
    </recommendedName>
</protein>
<dbReference type="InterPro" id="IPR014222">
    <property type="entry name" value="Cyt_c_oxidase_su2"/>
</dbReference>
<dbReference type="KEGG" id="sse:Ssed_0198"/>
<dbReference type="Pfam" id="PF02790">
    <property type="entry name" value="COX2_TM"/>
    <property type="match status" value="1"/>
</dbReference>
<feature type="signal peptide" evidence="21">
    <location>
        <begin position="1"/>
        <end position="19"/>
    </location>
</feature>
<dbReference type="Proteomes" id="UP000002015">
    <property type="component" value="Chromosome"/>
</dbReference>
<evidence type="ECO:0000256" key="1">
    <source>
        <dbReference type="ARBA" id="ARBA00004141"/>
    </source>
</evidence>
<dbReference type="InterPro" id="IPR034210">
    <property type="entry name" value="CcO_II_C"/>
</dbReference>
<evidence type="ECO:0000256" key="21">
    <source>
        <dbReference type="SAM" id="SignalP"/>
    </source>
</evidence>
<dbReference type="GO" id="GO:0005507">
    <property type="term" value="F:copper ion binding"/>
    <property type="evidence" value="ECO:0007669"/>
    <property type="project" value="InterPro"/>
</dbReference>
<keyword evidence="13 20" id="KW-0472">Membrane</keyword>
<sequence length="524" mass="56132" precursor="true">MKQKLYGLPALLFSPSILAADMPLNMTQGVTEISGRVYNLHMIILYICCAIGILVFGVMIYSMINHRKSRGAVAANFHESTKVEIAWTLVPFIILVLMAIPATKTLIAMEDPSDADLTIKITGSQWKWHYSYFDHDLEFYSLLSTPREQIEGTEVKGENYLLEVDKPLVLPVNKKVRFLMTSDDVIHSWWVPAFAVKKDANPGFINEAWTRIDKPGVYRGQCAELCGKDHGFMPIVVEALSEVDFDKWVIAQKQQANNAEAEAKAALSKTLSMEELMAKGEQIYLARCAACHQPNGAGLPGVFPSLIGSPITIGPVAAHVDIVVNGKPGTAMQAFAKQLNATEIAAVVTFERNAWGNDSGDTVQAADVSSGGSSSAASNDSSTAIPATLPASQPETEQVKTAVAETASKVVEEVEAVVLDDLTMDELMAVGEKVYMTHCVACHQAAGTGLPGAFPSLVGSPVITGPISGHLDVVINGKPGTAMQSFSSLLTPQQLAAVVTYERNAWGNNSGDTVQASDVVGHGN</sequence>
<dbReference type="PROSITE" id="PS50999">
    <property type="entry name" value="COX2_TM"/>
    <property type="match status" value="1"/>
</dbReference>
<dbReference type="Pfam" id="PF13442">
    <property type="entry name" value="Cytochrome_CBB3"/>
    <property type="match status" value="2"/>
</dbReference>
<feature type="transmembrane region" description="Helical" evidence="20">
    <location>
        <begin position="43"/>
        <end position="64"/>
    </location>
</feature>
<evidence type="ECO:0000259" key="24">
    <source>
        <dbReference type="PROSITE" id="PS51007"/>
    </source>
</evidence>
<evidence type="ECO:0000256" key="8">
    <source>
        <dbReference type="ARBA" id="ARBA00022967"/>
    </source>
</evidence>
<dbReference type="RefSeq" id="WP_012004337.1">
    <property type="nucleotide sequence ID" value="NC_009831.1"/>
</dbReference>
<dbReference type="SUPFAM" id="SSF49503">
    <property type="entry name" value="Cupredoxins"/>
    <property type="match status" value="1"/>
</dbReference>
<dbReference type="InterPro" id="IPR036257">
    <property type="entry name" value="Cyt_c_oxidase_su2_TM_sf"/>
</dbReference>
<feature type="region of interest" description="Disordered" evidence="19">
    <location>
        <begin position="361"/>
        <end position="395"/>
    </location>
</feature>
<evidence type="ECO:0000256" key="13">
    <source>
        <dbReference type="ARBA" id="ARBA00023136"/>
    </source>
</evidence>
<evidence type="ECO:0000259" key="22">
    <source>
        <dbReference type="PROSITE" id="PS50857"/>
    </source>
</evidence>
<feature type="compositionally biased region" description="Low complexity" evidence="19">
    <location>
        <begin position="365"/>
        <end position="384"/>
    </location>
</feature>
<comment type="catalytic activity">
    <reaction evidence="15 18">
        <text>4 Fe(II)-[cytochrome c] + O2 + 8 H(+)(in) = 4 Fe(III)-[cytochrome c] + 2 H2O + 4 H(+)(out)</text>
        <dbReference type="Rhea" id="RHEA:11436"/>
        <dbReference type="Rhea" id="RHEA-COMP:10350"/>
        <dbReference type="Rhea" id="RHEA-COMP:14399"/>
        <dbReference type="ChEBI" id="CHEBI:15377"/>
        <dbReference type="ChEBI" id="CHEBI:15378"/>
        <dbReference type="ChEBI" id="CHEBI:15379"/>
        <dbReference type="ChEBI" id="CHEBI:29033"/>
        <dbReference type="ChEBI" id="CHEBI:29034"/>
        <dbReference type="EC" id="7.1.1.9"/>
    </reaction>
</comment>
<keyword evidence="3 17" id="KW-0813">Transport</keyword>
<dbReference type="EMBL" id="CP000821">
    <property type="protein sequence ID" value="ABV34811.1"/>
    <property type="molecule type" value="Genomic_DNA"/>
</dbReference>
<keyword evidence="9 17" id="KW-0249">Electron transport</keyword>
<reference evidence="25 26" key="1">
    <citation type="submission" date="2007-08" db="EMBL/GenBank/DDBJ databases">
        <title>Complete sequence of Shewanella sediminis HAW-EB3.</title>
        <authorList>
            <consortium name="US DOE Joint Genome Institute"/>
            <person name="Copeland A."/>
            <person name="Lucas S."/>
            <person name="Lapidus A."/>
            <person name="Barry K."/>
            <person name="Glavina del Rio T."/>
            <person name="Dalin E."/>
            <person name="Tice H."/>
            <person name="Pitluck S."/>
            <person name="Chertkov O."/>
            <person name="Brettin T."/>
            <person name="Bruce D."/>
            <person name="Detter J.C."/>
            <person name="Han C."/>
            <person name="Schmutz J."/>
            <person name="Larimer F."/>
            <person name="Land M."/>
            <person name="Hauser L."/>
            <person name="Kyrpides N."/>
            <person name="Kim E."/>
            <person name="Zhao J.-S."/>
            <person name="Richardson P."/>
        </authorList>
    </citation>
    <scope>NUCLEOTIDE SEQUENCE [LARGE SCALE GENOMIC DNA]</scope>
    <source>
        <strain evidence="25 26">HAW-EB3</strain>
    </source>
</reference>
<dbReference type="GO" id="GO:0004129">
    <property type="term" value="F:cytochrome-c oxidase activity"/>
    <property type="evidence" value="ECO:0007669"/>
    <property type="project" value="UniProtKB-EC"/>
</dbReference>
<evidence type="ECO:0000256" key="2">
    <source>
        <dbReference type="ARBA" id="ARBA00007866"/>
    </source>
</evidence>
<dbReference type="AlphaFoldDB" id="A8FPN8"/>
<dbReference type="NCBIfam" id="TIGR02866">
    <property type="entry name" value="CoxB"/>
    <property type="match status" value="1"/>
</dbReference>
<evidence type="ECO:0000256" key="6">
    <source>
        <dbReference type="ARBA" id="ARBA00022692"/>
    </source>
</evidence>
<keyword evidence="6 17" id="KW-0812">Transmembrane</keyword>
<keyword evidence="4 16" id="KW-0349">Heme</keyword>
<evidence type="ECO:0000313" key="25">
    <source>
        <dbReference type="EMBL" id="ABV34811.1"/>
    </source>
</evidence>
<keyword evidence="25" id="KW-0560">Oxidoreductase</keyword>
<dbReference type="InterPro" id="IPR036909">
    <property type="entry name" value="Cyt_c-like_dom_sf"/>
</dbReference>
<dbReference type="InterPro" id="IPR009056">
    <property type="entry name" value="Cyt_c-like_dom"/>
</dbReference>
<evidence type="ECO:0000256" key="7">
    <source>
        <dbReference type="ARBA" id="ARBA00022723"/>
    </source>
</evidence>
<comment type="function">
    <text evidence="14 18">Subunits I and II form the functional core of the enzyme complex. Electrons originating in cytochrome c are transferred via heme a and Cu(A) to the binuclear center formed by heme a3 and Cu(B).</text>
</comment>
<evidence type="ECO:0000256" key="4">
    <source>
        <dbReference type="ARBA" id="ARBA00022617"/>
    </source>
</evidence>
<dbReference type="InterPro" id="IPR045187">
    <property type="entry name" value="CcO_II"/>
</dbReference>
<comment type="cofactor">
    <cofactor evidence="18">
        <name>Cu cation</name>
        <dbReference type="ChEBI" id="CHEBI:23378"/>
    </cofactor>
    <text evidence="18">Binds a copper A center.</text>
</comment>
<keyword evidence="11 16" id="KW-0408">Iron</keyword>
<dbReference type="InterPro" id="IPR001505">
    <property type="entry name" value="Copper_CuA"/>
</dbReference>
<evidence type="ECO:0000256" key="20">
    <source>
        <dbReference type="SAM" id="Phobius"/>
    </source>
</evidence>
<evidence type="ECO:0000256" key="9">
    <source>
        <dbReference type="ARBA" id="ARBA00022982"/>
    </source>
</evidence>
<dbReference type="OrthoDB" id="9781261at2"/>
<dbReference type="FunFam" id="1.10.287.90:FF:000009">
    <property type="entry name" value="Cytochrome c oxidase subunit 2"/>
    <property type="match status" value="1"/>
</dbReference>
<evidence type="ECO:0000256" key="16">
    <source>
        <dbReference type="PROSITE-ProRule" id="PRU00433"/>
    </source>
</evidence>
<dbReference type="PROSITE" id="PS50857">
    <property type="entry name" value="COX2_CUA"/>
    <property type="match status" value="1"/>
</dbReference>
<evidence type="ECO:0000256" key="14">
    <source>
        <dbReference type="ARBA" id="ARBA00024688"/>
    </source>
</evidence>
<evidence type="ECO:0000256" key="18">
    <source>
        <dbReference type="RuleBase" id="RU004024"/>
    </source>
</evidence>
<dbReference type="PANTHER" id="PTHR22888:SF9">
    <property type="entry name" value="CYTOCHROME C OXIDASE SUBUNIT 2"/>
    <property type="match status" value="1"/>
</dbReference>
<comment type="similarity">
    <text evidence="2 17">Belongs to the cytochrome c oxidase subunit 2 family.</text>
</comment>
<feature type="chain" id="PRO_5002719907" description="Cytochrome c oxidase subunit 2" evidence="21">
    <location>
        <begin position="20"/>
        <end position="524"/>
    </location>
</feature>
<evidence type="ECO:0000313" key="26">
    <source>
        <dbReference type="Proteomes" id="UP000002015"/>
    </source>
</evidence>
<dbReference type="CDD" id="cd13912">
    <property type="entry name" value="CcO_II_C"/>
    <property type="match status" value="1"/>
</dbReference>
<dbReference type="Gene3D" id="2.60.40.420">
    <property type="entry name" value="Cupredoxins - blue copper proteins"/>
    <property type="match status" value="1"/>
</dbReference>
<dbReference type="GO" id="GO:0020037">
    <property type="term" value="F:heme binding"/>
    <property type="evidence" value="ECO:0007669"/>
    <property type="project" value="InterPro"/>
</dbReference>
<keyword evidence="8" id="KW-1278">Translocase</keyword>
<dbReference type="InterPro" id="IPR008972">
    <property type="entry name" value="Cupredoxin"/>
</dbReference>
<dbReference type="PRINTS" id="PR01166">
    <property type="entry name" value="CYCOXIDASEII"/>
</dbReference>
<keyword evidence="12 18" id="KW-0186">Copper</keyword>
<comment type="subcellular location">
    <subcellularLocation>
        <location evidence="17">Cell membrane</location>
        <topology evidence="17">Multi-pass membrane protein</topology>
    </subcellularLocation>
    <subcellularLocation>
        <location evidence="1">Membrane</location>
        <topology evidence="1">Multi-pass membrane protein</topology>
    </subcellularLocation>
</comment>
<organism evidence="25 26">
    <name type="scientific">Shewanella sediminis (strain HAW-EB3)</name>
    <dbReference type="NCBI Taxonomy" id="425104"/>
    <lineage>
        <taxon>Bacteria</taxon>
        <taxon>Pseudomonadati</taxon>
        <taxon>Pseudomonadota</taxon>
        <taxon>Gammaproteobacteria</taxon>
        <taxon>Alteromonadales</taxon>
        <taxon>Shewanellaceae</taxon>
        <taxon>Shewanella</taxon>
    </lineage>
</organism>
<feature type="domain" description="Cytochrome c" evidence="24">
    <location>
        <begin position="275"/>
        <end position="355"/>
    </location>
</feature>
<dbReference type="HOGENOM" id="CLU_036876_2_2_6"/>
<evidence type="ECO:0000256" key="5">
    <source>
        <dbReference type="ARBA" id="ARBA00022660"/>
    </source>
</evidence>
<feature type="transmembrane region" description="Helical" evidence="20">
    <location>
        <begin position="85"/>
        <end position="103"/>
    </location>
</feature>
<keyword evidence="5 17" id="KW-0679">Respiratory chain</keyword>
<evidence type="ECO:0000256" key="3">
    <source>
        <dbReference type="ARBA" id="ARBA00022448"/>
    </source>
</evidence>
<dbReference type="Gene3D" id="1.10.760.10">
    <property type="entry name" value="Cytochrome c-like domain"/>
    <property type="match status" value="2"/>
</dbReference>
<feature type="domain" description="Cytochrome oxidase subunit II transmembrane region profile" evidence="23">
    <location>
        <begin position="18"/>
        <end position="113"/>
    </location>
</feature>
<dbReference type="eggNOG" id="COG1622">
    <property type="taxonomic scope" value="Bacteria"/>
</dbReference>
<dbReference type="GO" id="GO:0005886">
    <property type="term" value="C:plasma membrane"/>
    <property type="evidence" value="ECO:0007669"/>
    <property type="project" value="UniProtKB-SubCell"/>
</dbReference>
<feature type="domain" description="Cytochrome oxidase subunit II copper A binding" evidence="22">
    <location>
        <begin position="114"/>
        <end position="251"/>
    </location>
</feature>
<dbReference type="InterPro" id="IPR002429">
    <property type="entry name" value="CcO_II-like_C"/>
</dbReference>
<dbReference type="PANTHER" id="PTHR22888">
    <property type="entry name" value="CYTOCHROME C OXIDASE, SUBUNIT II"/>
    <property type="match status" value="1"/>
</dbReference>
<dbReference type="Gene3D" id="1.10.287.90">
    <property type="match status" value="1"/>
</dbReference>
<dbReference type="PROSITE" id="PS51007">
    <property type="entry name" value="CYTC"/>
    <property type="match status" value="2"/>
</dbReference>
<dbReference type="eggNOG" id="COG2010">
    <property type="taxonomic scope" value="Bacteria"/>
</dbReference>
<feature type="domain" description="Cytochrome c" evidence="24">
    <location>
        <begin position="426"/>
        <end position="506"/>
    </location>
</feature>
<name>A8FPN8_SHESH</name>
<evidence type="ECO:0000256" key="11">
    <source>
        <dbReference type="ARBA" id="ARBA00023004"/>
    </source>
</evidence>
<dbReference type="EC" id="7.1.1.9" evidence="18"/>
<dbReference type="InterPro" id="IPR011759">
    <property type="entry name" value="Cyt_c_oxidase_su2_TM_dom"/>
</dbReference>